<dbReference type="Proteomes" id="UP000751190">
    <property type="component" value="Unassembled WGS sequence"/>
</dbReference>
<dbReference type="OrthoDB" id="10440202at2759"/>
<feature type="region of interest" description="Disordered" evidence="1">
    <location>
        <begin position="44"/>
        <end position="63"/>
    </location>
</feature>
<comment type="caution">
    <text evidence="2">The sequence shown here is derived from an EMBL/GenBank/DDBJ whole genome shotgun (WGS) entry which is preliminary data.</text>
</comment>
<reference evidence="2" key="1">
    <citation type="submission" date="2021-05" db="EMBL/GenBank/DDBJ databases">
        <title>The genome of the haptophyte Pavlova lutheri (Diacronema luteri, Pavlovales) - a model for lipid biosynthesis in eukaryotic algae.</title>
        <authorList>
            <person name="Hulatt C.J."/>
            <person name="Posewitz M.C."/>
        </authorList>
    </citation>
    <scope>NUCLEOTIDE SEQUENCE</scope>
    <source>
        <strain evidence="2">NIVA-4/92</strain>
    </source>
</reference>
<organism evidence="2 3">
    <name type="scientific">Diacronema lutheri</name>
    <name type="common">Unicellular marine alga</name>
    <name type="synonym">Monochrysis lutheri</name>
    <dbReference type="NCBI Taxonomy" id="2081491"/>
    <lineage>
        <taxon>Eukaryota</taxon>
        <taxon>Haptista</taxon>
        <taxon>Haptophyta</taxon>
        <taxon>Pavlovophyceae</taxon>
        <taxon>Pavlovales</taxon>
        <taxon>Pavlovaceae</taxon>
        <taxon>Diacronema</taxon>
    </lineage>
</organism>
<dbReference type="AlphaFoldDB" id="A0A8J5X891"/>
<keyword evidence="3" id="KW-1185">Reference proteome</keyword>
<name>A0A8J5X891_DIALT</name>
<evidence type="ECO:0000256" key="1">
    <source>
        <dbReference type="SAM" id="MobiDB-lite"/>
    </source>
</evidence>
<protein>
    <submittedName>
        <fullName evidence="2">Uncharacterized protein</fullName>
    </submittedName>
</protein>
<evidence type="ECO:0000313" key="2">
    <source>
        <dbReference type="EMBL" id="KAG8460591.1"/>
    </source>
</evidence>
<feature type="region of interest" description="Disordered" evidence="1">
    <location>
        <begin position="1"/>
        <end position="20"/>
    </location>
</feature>
<evidence type="ECO:0000313" key="3">
    <source>
        <dbReference type="Proteomes" id="UP000751190"/>
    </source>
</evidence>
<proteinExistence type="predicted"/>
<gene>
    <name evidence="2" type="ORF">KFE25_011366</name>
</gene>
<dbReference type="EMBL" id="JAGTXO010000031">
    <property type="protein sequence ID" value="KAG8460591.1"/>
    <property type="molecule type" value="Genomic_DNA"/>
</dbReference>
<accession>A0A8J5X891</accession>
<sequence>MAVPPLGWAGPASASVEERARWESTPGWTISGYRTKQTVRLSSSTAVARGHRHSSAFASRSQQRSSYALTHDLSHSPAVRGSRHATADAPLYAPPTRWLKDPARSSAVFASKTRSVQTKANAHPRIPAAAPDCWTRQAINAEVWAPLHVATSERAGWLRPRLTPASLERTGDAYTSIASWSLNTPGPGAVTC</sequence>